<evidence type="ECO:0000313" key="1">
    <source>
        <dbReference type="EMBL" id="MDQ0231078.1"/>
    </source>
</evidence>
<sequence>MNITDKIYAEKVLKHLFIGAQLDGVQFGMSPATIKVYFTHYKDVVDYGGQLYLTIESKWCLFDKRPMKFPKSAEEIEHYSEEEEYRRIFQCRRQKVINIELAENTPHLLITLENGYELFVNGVHDMYECWQAGVEFDEETWLIVATPGNDIAIWAPERF</sequence>
<protein>
    <submittedName>
        <fullName evidence="1">Uncharacterized protein</fullName>
    </submittedName>
</protein>
<dbReference type="RefSeq" id="WP_307341432.1">
    <property type="nucleotide sequence ID" value="NZ_JAUSUD010000009.1"/>
</dbReference>
<reference evidence="1 2" key="1">
    <citation type="submission" date="2023-07" db="EMBL/GenBank/DDBJ databases">
        <title>Genomic Encyclopedia of Type Strains, Phase IV (KMG-IV): sequencing the most valuable type-strain genomes for metagenomic binning, comparative biology and taxonomic classification.</title>
        <authorList>
            <person name="Goeker M."/>
        </authorList>
    </citation>
    <scope>NUCLEOTIDE SEQUENCE [LARGE SCALE GENOMIC DNA]</scope>
    <source>
        <strain evidence="1 2">DSM 29005</strain>
    </source>
</reference>
<organism evidence="1 2">
    <name type="scientific">Metabacillus malikii</name>
    <dbReference type="NCBI Taxonomy" id="1504265"/>
    <lineage>
        <taxon>Bacteria</taxon>
        <taxon>Bacillati</taxon>
        <taxon>Bacillota</taxon>
        <taxon>Bacilli</taxon>
        <taxon>Bacillales</taxon>
        <taxon>Bacillaceae</taxon>
        <taxon>Metabacillus</taxon>
    </lineage>
</organism>
<name>A0ABT9ZHQ3_9BACI</name>
<dbReference type="EMBL" id="JAUSUD010000009">
    <property type="protein sequence ID" value="MDQ0231078.1"/>
    <property type="molecule type" value="Genomic_DNA"/>
</dbReference>
<comment type="caution">
    <text evidence="1">The sequence shown here is derived from an EMBL/GenBank/DDBJ whole genome shotgun (WGS) entry which is preliminary data.</text>
</comment>
<proteinExistence type="predicted"/>
<gene>
    <name evidence="1" type="ORF">J2S19_002339</name>
</gene>
<evidence type="ECO:0000313" key="2">
    <source>
        <dbReference type="Proteomes" id="UP001234495"/>
    </source>
</evidence>
<keyword evidence="2" id="KW-1185">Reference proteome</keyword>
<dbReference type="Proteomes" id="UP001234495">
    <property type="component" value="Unassembled WGS sequence"/>
</dbReference>
<accession>A0ABT9ZHQ3</accession>